<organism evidence="9 10">
    <name type="scientific">Corynebacterium variabile</name>
    <dbReference type="NCBI Taxonomy" id="1727"/>
    <lineage>
        <taxon>Bacteria</taxon>
        <taxon>Bacillati</taxon>
        <taxon>Actinomycetota</taxon>
        <taxon>Actinomycetes</taxon>
        <taxon>Mycobacteriales</taxon>
        <taxon>Corynebacteriaceae</taxon>
        <taxon>Corynebacterium</taxon>
    </lineage>
</organism>
<evidence type="ECO:0000256" key="3">
    <source>
        <dbReference type="ARBA" id="ARBA00012707"/>
    </source>
</evidence>
<dbReference type="PANTHER" id="PTHR43356:SF3">
    <property type="entry name" value="PHOSPHATE ACETYLTRANSFERASE"/>
    <property type="match status" value="1"/>
</dbReference>
<evidence type="ECO:0000256" key="7">
    <source>
        <dbReference type="ARBA" id="ARBA00031108"/>
    </source>
</evidence>
<dbReference type="InterPro" id="IPR050500">
    <property type="entry name" value="Phos_Acetyltrans/Butyryltrans"/>
</dbReference>
<dbReference type="Gene3D" id="3.40.50.10750">
    <property type="entry name" value="Isocitrate/Isopropylmalate dehydrogenase-like"/>
    <property type="match status" value="1"/>
</dbReference>
<comment type="pathway">
    <text evidence="2">Metabolic intermediate biosynthesis; acetyl-CoA biosynthesis; acetyl-CoA from acetate: step 2/2.</text>
</comment>
<dbReference type="GO" id="GO:0008959">
    <property type="term" value="F:phosphate acetyltransferase activity"/>
    <property type="evidence" value="ECO:0007669"/>
    <property type="project" value="UniProtKB-EC"/>
</dbReference>
<evidence type="ECO:0000259" key="8">
    <source>
        <dbReference type="Pfam" id="PF01515"/>
    </source>
</evidence>
<evidence type="ECO:0000256" key="5">
    <source>
        <dbReference type="ARBA" id="ARBA00022679"/>
    </source>
</evidence>
<evidence type="ECO:0000256" key="1">
    <source>
        <dbReference type="ARBA" id="ARBA00000705"/>
    </source>
</evidence>
<evidence type="ECO:0000313" key="10">
    <source>
        <dbReference type="Proteomes" id="UP000182498"/>
    </source>
</evidence>
<dbReference type="InterPro" id="IPR042112">
    <property type="entry name" value="P_AcTrfase_dom2"/>
</dbReference>
<keyword evidence="10" id="KW-1185">Reference proteome</keyword>
<gene>
    <name evidence="9" type="ORF">CVAR292_02148</name>
</gene>
<proteinExistence type="predicted"/>
<dbReference type="EC" id="2.3.1.8" evidence="3"/>
<name>A0A0X2NQ20_9CORY</name>
<dbReference type="InterPro" id="IPR002505">
    <property type="entry name" value="PTA_PTB"/>
</dbReference>
<dbReference type="NCBIfam" id="NF004167">
    <property type="entry name" value="PRK05632.1"/>
    <property type="match status" value="1"/>
</dbReference>
<protein>
    <recommendedName>
        <fullName evidence="4">Phosphate acetyltransferase</fullName>
        <ecNumber evidence="3">2.3.1.8</ecNumber>
    </recommendedName>
    <alternativeName>
        <fullName evidence="7">Phosphotransacetylase</fullName>
    </alternativeName>
</protein>
<dbReference type="OrthoDB" id="9808984at2"/>
<dbReference type="Gene3D" id="3.40.50.10950">
    <property type="match status" value="1"/>
</dbReference>
<accession>A0A0X2NQ20</accession>
<dbReference type="SUPFAM" id="SSF53659">
    <property type="entry name" value="Isocitrate/Isopropylmalate dehydrogenase-like"/>
    <property type="match status" value="1"/>
</dbReference>
<feature type="domain" description="Phosphate acetyl/butaryl transferase" evidence="8">
    <location>
        <begin position="156"/>
        <end position="472"/>
    </location>
</feature>
<dbReference type="InterPro" id="IPR042113">
    <property type="entry name" value="P_AcTrfase_dom1"/>
</dbReference>
<dbReference type="NCBIfam" id="TIGR00651">
    <property type="entry name" value="pta"/>
    <property type="match status" value="1"/>
</dbReference>
<reference evidence="10" key="1">
    <citation type="submission" date="2015-11" db="EMBL/GenBank/DDBJ databases">
        <authorList>
            <person name="Dugat-Bony E."/>
        </authorList>
    </citation>
    <scope>NUCLEOTIDE SEQUENCE [LARGE SCALE GENOMIC DNA]</scope>
    <source>
        <strain evidence="10">Mu292</strain>
    </source>
</reference>
<evidence type="ECO:0000256" key="4">
    <source>
        <dbReference type="ARBA" id="ARBA00021528"/>
    </source>
</evidence>
<sequence length="477" mass="49322">MTVRAVLSPIATAAGRRGELISTLAASHGPDVGDVTDIFDTLRPSAPDFSAALDVALGDRGGVLVGTGEPMFDSRLAAAVGVPQFLVAAGEQDHLQLQQVSGQLVRVGRAPRGIAVMDGTHGSSALEAEGTAVPFLALDKVDEAEASTPVIGPEVFERNLIIQAREAKAHIVLPEGDDDRILTAAHQLLEKKVCDLTILGDPAAMAARAHELGLDISGATLTDPTQGDDLERFAEKFAELRKAKGVTLDEARETMKDISYYATMMIHLGLADGMVSGAAHTTAHTIKPSFQIIKTVPEASIVSSIFLMVMDGVLWAFGDCAVNPNPTPAQLAEIAVVSAKTAAQFGIDPKVAMLSFSTGSSGAGADVEAVAEAVTIARESAGDLGVDGPLQFDAAVVESVGQKKLPGSDVAGKATVFVFPDLNSGNITYKAVQRTADALAVGPILQGLNKPVNDLSRGATVPDIVNTVAITAIQAGN</sequence>
<dbReference type="Pfam" id="PF01515">
    <property type="entry name" value="PTA_PTB"/>
    <property type="match status" value="1"/>
</dbReference>
<evidence type="ECO:0000256" key="6">
    <source>
        <dbReference type="ARBA" id="ARBA00023315"/>
    </source>
</evidence>
<comment type="catalytic activity">
    <reaction evidence="1">
        <text>acetyl-CoA + phosphate = acetyl phosphate + CoA</text>
        <dbReference type="Rhea" id="RHEA:19521"/>
        <dbReference type="ChEBI" id="CHEBI:22191"/>
        <dbReference type="ChEBI" id="CHEBI:43474"/>
        <dbReference type="ChEBI" id="CHEBI:57287"/>
        <dbReference type="ChEBI" id="CHEBI:57288"/>
        <dbReference type="EC" id="2.3.1.8"/>
    </reaction>
</comment>
<dbReference type="RefSeq" id="WP_073884442.1">
    <property type="nucleotide sequence ID" value="NZ_FAUH01000015.1"/>
</dbReference>
<evidence type="ECO:0000256" key="2">
    <source>
        <dbReference type="ARBA" id="ARBA00004989"/>
    </source>
</evidence>
<dbReference type="Proteomes" id="UP000182498">
    <property type="component" value="Unassembled WGS sequence"/>
</dbReference>
<dbReference type="AlphaFoldDB" id="A0A0X2NQ20"/>
<dbReference type="PANTHER" id="PTHR43356">
    <property type="entry name" value="PHOSPHATE ACETYLTRANSFERASE"/>
    <property type="match status" value="1"/>
</dbReference>
<keyword evidence="6 9" id="KW-0012">Acyltransferase</keyword>
<evidence type="ECO:0000313" key="9">
    <source>
        <dbReference type="EMBL" id="CUU66801.1"/>
    </source>
</evidence>
<dbReference type="NCBIfam" id="NF007233">
    <property type="entry name" value="PRK09653.1"/>
    <property type="match status" value="1"/>
</dbReference>
<keyword evidence="5 9" id="KW-0808">Transferase</keyword>
<dbReference type="EMBL" id="FAUH01000015">
    <property type="protein sequence ID" value="CUU66801.1"/>
    <property type="molecule type" value="Genomic_DNA"/>
</dbReference>
<dbReference type="InterPro" id="IPR004614">
    <property type="entry name" value="P_AcTrfase"/>
</dbReference>